<dbReference type="EMBL" id="CP001291">
    <property type="protein sequence ID" value="ACK73303.1"/>
    <property type="molecule type" value="Genomic_DNA"/>
</dbReference>
<keyword evidence="3" id="KW-1185">Reference proteome</keyword>
<dbReference type="RefSeq" id="WP_015956884.1">
    <property type="nucleotide sequence ID" value="NC_011729.1"/>
</dbReference>
<accession>B7KEI5</accession>
<dbReference type="eggNOG" id="COG3932">
    <property type="taxonomic scope" value="Bacteria"/>
</dbReference>
<keyword evidence="1" id="KW-0472">Membrane</keyword>
<evidence type="ECO:0000256" key="1">
    <source>
        <dbReference type="SAM" id="Phobius"/>
    </source>
</evidence>
<keyword evidence="1" id="KW-1133">Transmembrane helix</keyword>
<dbReference type="AlphaFoldDB" id="B7KEI5"/>
<gene>
    <name evidence="2" type="ordered locus">PCC7424_4949</name>
</gene>
<feature type="transmembrane region" description="Helical" evidence="1">
    <location>
        <begin position="53"/>
        <end position="71"/>
    </location>
</feature>
<dbReference type="KEGG" id="cyc:PCC7424_4949"/>
<dbReference type="HOGENOM" id="CLU_093444_0_1_3"/>
<name>B7KEI5_GLOC7</name>
<proteinExistence type="predicted"/>
<feature type="transmembrane region" description="Helical" evidence="1">
    <location>
        <begin position="165"/>
        <end position="190"/>
    </location>
</feature>
<dbReference type="PANTHER" id="PTHR41795">
    <property type="entry name" value="EXOPOLYSACCHARIDE SYNTHESIS PROTEIN"/>
    <property type="match status" value="1"/>
</dbReference>
<dbReference type="Pfam" id="PF06055">
    <property type="entry name" value="ExoD"/>
    <property type="match status" value="1"/>
</dbReference>
<dbReference type="OrthoDB" id="7949130at2"/>
<dbReference type="InterPro" id="IPR010331">
    <property type="entry name" value="ExoD"/>
</dbReference>
<evidence type="ECO:0000313" key="2">
    <source>
        <dbReference type="EMBL" id="ACK73303.1"/>
    </source>
</evidence>
<sequence>MHLKFSQDLDSLLKRLADHPLTLKEILDETSERGFSLMIGVLALPFLFPMPPGLPLIFTSASILLSLQMAWGKRKPWLPKKIARIQFPKSLSRQLLSKLKGFLRIVEKITRPRWLGIANHSYTWQLNGCLMTWLGLLLMLPIPFTNPLPTIGILALSIATLESDGLLMCLGYLWSIGITVLFVFIAYALWQAPTLLFN</sequence>
<organism evidence="2 3">
    <name type="scientific">Gloeothece citriformis (strain PCC 7424)</name>
    <name type="common">Cyanothece sp. (strain PCC 7424)</name>
    <dbReference type="NCBI Taxonomy" id="65393"/>
    <lineage>
        <taxon>Bacteria</taxon>
        <taxon>Bacillati</taxon>
        <taxon>Cyanobacteriota</taxon>
        <taxon>Cyanophyceae</taxon>
        <taxon>Oscillatoriophycideae</taxon>
        <taxon>Chroococcales</taxon>
        <taxon>Aphanothecaceae</taxon>
        <taxon>Gloeothece</taxon>
        <taxon>Gloeothece citriformis</taxon>
    </lineage>
</organism>
<protein>
    <submittedName>
        <fullName evidence="2">Exopolysaccharide synthesis ExoD</fullName>
    </submittedName>
</protein>
<feature type="transmembrane region" description="Helical" evidence="1">
    <location>
        <begin position="133"/>
        <end position="159"/>
    </location>
</feature>
<dbReference type="STRING" id="65393.PCC7424_4949"/>
<dbReference type="PIRSF" id="PIRSF033239">
    <property type="entry name" value="ExoD"/>
    <property type="match status" value="1"/>
</dbReference>
<dbReference type="PANTHER" id="PTHR41795:SF1">
    <property type="entry name" value="EXOPOLYSACCHARIDE SYNTHESIS PROTEIN"/>
    <property type="match status" value="1"/>
</dbReference>
<evidence type="ECO:0000313" key="3">
    <source>
        <dbReference type="Proteomes" id="UP000002384"/>
    </source>
</evidence>
<reference evidence="3" key="1">
    <citation type="journal article" date="2011" name="MBio">
        <title>Novel metabolic attributes of the genus Cyanothece, comprising a group of unicellular nitrogen-fixing Cyanobacteria.</title>
        <authorList>
            <person name="Bandyopadhyay A."/>
            <person name="Elvitigala T."/>
            <person name="Welsh E."/>
            <person name="Stockel J."/>
            <person name="Liberton M."/>
            <person name="Min H."/>
            <person name="Sherman L.A."/>
            <person name="Pakrasi H.B."/>
        </authorList>
    </citation>
    <scope>NUCLEOTIDE SEQUENCE [LARGE SCALE GENOMIC DNA]</scope>
    <source>
        <strain evidence="3">PCC 7424</strain>
    </source>
</reference>
<keyword evidence="1" id="KW-0812">Transmembrane</keyword>
<dbReference type="Proteomes" id="UP000002384">
    <property type="component" value="Chromosome"/>
</dbReference>